<dbReference type="GeneID" id="43667747"/>
<dbReference type="Gene3D" id="2.130.10.10">
    <property type="entry name" value="YVTN repeat-like/Quinoprotein amine dehydrogenase"/>
    <property type="match status" value="1"/>
</dbReference>
<reference evidence="2 3" key="1">
    <citation type="submission" date="2019-04" db="EMBL/GenBank/DDBJ databases">
        <authorList>
            <consortium name="DOE Joint Genome Institute"/>
            <person name="Mondo S."/>
            <person name="Kjaerbolling I."/>
            <person name="Vesth T."/>
            <person name="Frisvad J.C."/>
            <person name="Nybo J.L."/>
            <person name="Theobald S."/>
            <person name="Kildgaard S."/>
            <person name="Isbrandt T."/>
            <person name="Kuo A."/>
            <person name="Sato A."/>
            <person name="Lyhne E.K."/>
            <person name="Kogle M.E."/>
            <person name="Wiebenga A."/>
            <person name="Kun R.S."/>
            <person name="Lubbers R.J."/>
            <person name="Makela M.R."/>
            <person name="Barry K."/>
            <person name="Chovatia M."/>
            <person name="Clum A."/>
            <person name="Daum C."/>
            <person name="Haridas S."/>
            <person name="He G."/>
            <person name="LaButti K."/>
            <person name="Lipzen A."/>
            <person name="Riley R."/>
            <person name="Salamov A."/>
            <person name="Simmons B.A."/>
            <person name="Magnuson J.K."/>
            <person name="Henrissat B."/>
            <person name="Mortensen U.H."/>
            <person name="Larsen T.O."/>
            <person name="Devries R.P."/>
            <person name="Grigoriev I.V."/>
            <person name="Machida M."/>
            <person name="Baker S.E."/>
            <person name="Andersen M.R."/>
            <person name="Cantor M.N."/>
            <person name="Hua S.X."/>
        </authorList>
    </citation>
    <scope>NUCLEOTIDE SEQUENCE [LARGE SCALE GENOMIC DNA]</scope>
    <source>
        <strain evidence="2 3">CBS 119388</strain>
    </source>
</reference>
<dbReference type="SUPFAM" id="SSF81383">
    <property type="entry name" value="F-box domain"/>
    <property type="match status" value="1"/>
</dbReference>
<dbReference type="Proteomes" id="UP000325579">
    <property type="component" value="Unassembled WGS sequence"/>
</dbReference>
<dbReference type="OrthoDB" id="1259151at2759"/>
<dbReference type="EMBL" id="ML736820">
    <property type="protein sequence ID" value="KAE8400166.1"/>
    <property type="molecule type" value="Genomic_DNA"/>
</dbReference>
<proteinExistence type="predicted"/>
<organism evidence="2 3">
    <name type="scientific">Aspergillus pseudonomiae</name>
    <dbReference type="NCBI Taxonomy" id="1506151"/>
    <lineage>
        <taxon>Eukaryota</taxon>
        <taxon>Fungi</taxon>
        <taxon>Dikarya</taxon>
        <taxon>Ascomycota</taxon>
        <taxon>Pezizomycotina</taxon>
        <taxon>Eurotiomycetes</taxon>
        <taxon>Eurotiomycetidae</taxon>
        <taxon>Eurotiales</taxon>
        <taxon>Aspergillaceae</taxon>
        <taxon>Aspergillus</taxon>
        <taxon>Aspergillus subgen. Circumdati</taxon>
    </lineage>
</organism>
<gene>
    <name evidence="2" type="ORF">BDV37DRAFT_258502</name>
</gene>
<dbReference type="PROSITE" id="PS50181">
    <property type="entry name" value="FBOX"/>
    <property type="match status" value="1"/>
</dbReference>
<evidence type="ECO:0000313" key="2">
    <source>
        <dbReference type="EMBL" id="KAE8400166.1"/>
    </source>
</evidence>
<sequence length="604" mass="68398">MLSKLPVEIIYLIATYLPSASDLIHIAQTCKRLYGFVSAEDGRVFRAFIEHRFPGFVPSSFWKDTTQALTSRSRALDKNAVVSRFVAKPPTRAELGITTRTDRPTLGYRPAIDSYETWNGSTWADRREVLAWGGGHEIVMKIKQHGKARNHQWAIFDDLDVVSSHDDICGLHILRPGHYRKADDKEHVIFGRMRGELLHVALKPNEDTHEYVQRYQTSNSGLEHIDLSEGPDPILAAHDKNGTINFYSTTKDDDVVEPFGHIVIESRLAARNKCSKFLSPTLFAIGTGRSENALAISSISSERLALEREISVRSLDLDVRLGSTASVIVNAMAPLCGQVTTGSPGSTFLAAWGDRLIRLHDVRSNRAFESTYKDPTDQNQIYSLHPFGHDRFLAGAGADAVVKIFDLRMPKTYSYTDSRASSIYQHSVRRRKASASGGEIAPPVESIKYPRKDFSMFLFYAPPLYPNAPRRRQRESTPYRGAIYSLCSPSPLSPTVYAGITDGVVRLDFMSTDDLTGSCRDWYREMLDIDLEIQEDMTIYNPERVLDLSGYERPEPDDTTTTSPLRTQKRFAYIDESNIKNEQLTGWDRRWNPMERFAAWRRRD</sequence>
<dbReference type="AlphaFoldDB" id="A0A5N7D173"/>
<keyword evidence="3" id="KW-1185">Reference proteome</keyword>
<accession>A0A5N7D173</accession>
<dbReference type="SUPFAM" id="SSF50978">
    <property type="entry name" value="WD40 repeat-like"/>
    <property type="match status" value="1"/>
</dbReference>
<dbReference type="InterPro" id="IPR036047">
    <property type="entry name" value="F-box-like_dom_sf"/>
</dbReference>
<dbReference type="InterPro" id="IPR015943">
    <property type="entry name" value="WD40/YVTN_repeat-like_dom_sf"/>
</dbReference>
<feature type="domain" description="F-box" evidence="1">
    <location>
        <begin position="1"/>
        <end position="48"/>
    </location>
</feature>
<protein>
    <recommendedName>
        <fullName evidence="1">F-box domain-containing protein</fullName>
    </recommendedName>
</protein>
<evidence type="ECO:0000313" key="3">
    <source>
        <dbReference type="Proteomes" id="UP000325579"/>
    </source>
</evidence>
<name>A0A5N7D173_9EURO</name>
<dbReference type="InterPro" id="IPR001810">
    <property type="entry name" value="F-box_dom"/>
</dbReference>
<dbReference type="CDD" id="cd09917">
    <property type="entry name" value="F-box_SF"/>
    <property type="match status" value="1"/>
</dbReference>
<dbReference type="RefSeq" id="XP_031937485.1">
    <property type="nucleotide sequence ID" value="XM_032083056.1"/>
</dbReference>
<dbReference type="Pfam" id="PF12937">
    <property type="entry name" value="F-box-like"/>
    <property type="match status" value="1"/>
</dbReference>
<evidence type="ECO:0000259" key="1">
    <source>
        <dbReference type="PROSITE" id="PS50181"/>
    </source>
</evidence>
<dbReference type="InterPro" id="IPR036322">
    <property type="entry name" value="WD40_repeat_dom_sf"/>
</dbReference>